<reference evidence="4 5" key="1">
    <citation type="journal article" date="2017" name="Mol. Plant">
        <title>The Genome of Medicinal Plant Macleaya cordata Provides New Insights into Benzylisoquinoline Alkaloids Metabolism.</title>
        <authorList>
            <person name="Liu X."/>
            <person name="Liu Y."/>
            <person name="Huang P."/>
            <person name="Ma Y."/>
            <person name="Qing Z."/>
            <person name="Tang Q."/>
            <person name="Cao H."/>
            <person name="Cheng P."/>
            <person name="Zheng Y."/>
            <person name="Yuan Z."/>
            <person name="Zhou Y."/>
            <person name="Liu J."/>
            <person name="Tang Z."/>
            <person name="Zhuo Y."/>
            <person name="Zhang Y."/>
            <person name="Yu L."/>
            <person name="Huang J."/>
            <person name="Yang P."/>
            <person name="Peng Q."/>
            <person name="Zhang J."/>
            <person name="Jiang W."/>
            <person name="Zhang Z."/>
            <person name="Lin K."/>
            <person name="Ro D.K."/>
            <person name="Chen X."/>
            <person name="Xiong X."/>
            <person name="Shang Y."/>
            <person name="Huang S."/>
            <person name="Zeng J."/>
        </authorList>
    </citation>
    <scope>NUCLEOTIDE SEQUENCE [LARGE SCALE GENOMIC DNA]</scope>
    <source>
        <strain evidence="5">cv. BLH2017</strain>
        <tissue evidence="4">Root</tissue>
    </source>
</reference>
<evidence type="ECO:0000256" key="2">
    <source>
        <dbReference type="SAM" id="MobiDB-lite"/>
    </source>
</evidence>
<feature type="compositionally biased region" description="Polar residues" evidence="2">
    <location>
        <begin position="41"/>
        <end position="51"/>
    </location>
</feature>
<gene>
    <name evidence="4" type="ORF">BVC80_647g1</name>
</gene>
<evidence type="ECO:0000313" key="4">
    <source>
        <dbReference type="EMBL" id="OVA08759.1"/>
    </source>
</evidence>
<dbReference type="InParanoid" id="A0A200QE50"/>
<feature type="compositionally biased region" description="Basic and acidic residues" evidence="2">
    <location>
        <begin position="1"/>
        <end position="14"/>
    </location>
</feature>
<keyword evidence="1" id="KW-0862">Zinc</keyword>
<dbReference type="SUPFAM" id="SSF57756">
    <property type="entry name" value="Retrovirus zinc finger-like domains"/>
    <property type="match status" value="1"/>
</dbReference>
<keyword evidence="1" id="KW-0863">Zinc-finger</keyword>
<dbReference type="Gene3D" id="4.10.60.10">
    <property type="entry name" value="Zinc finger, CCHC-type"/>
    <property type="match status" value="1"/>
</dbReference>
<dbReference type="GO" id="GO:0008270">
    <property type="term" value="F:zinc ion binding"/>
    <property type="evidence" value="ECO:0007669"/>
    <property type="project" value="UniProtKB-KW"/>
</dbReference>
<name>A0A200QE50_MACCD</name>
<dbReference type="EMBL" id="MVGT01002289">
    <property type="protein sequence ID" value="OVA08759.1"/>
    <property type="molecule type" value="Genomic_DNA"/>
</dbReference>
<dbReference type="InterPro" id="IPR001878">
    <property type="entry name" value="Znf_CCHC"/>
</dbReference>
<dbReference type="InterPro" id="IPR036875">
    <property type="entry name" value="Znf_CCHC_sf"/>
</dbReference>
<dbReference type="PROSITE" id="PS50158">
    <property type="entry name" value="ZF_CCHC"/>
    <property type="match status" value="1"/>
</dbReference>
<evidence type="ECO:0000259" key="3">
    <source>
        <dbReference type="PROSITE" id="PS50158"/>
    </source>
</evidence>
<organism evidence="4 5">
    <name type="scientific">Macleaya cordata</name>
    <name type="common">Five-seeded plume-poppy</name>
    <name type="synonym">Bocconia cordata</name>
    <dbReference type="NCBI Taxonomy" id="56857"/>
    <lineage>
        <taxon>Eukaryota</taxon>
        <taxon>Viridiplantae</taxon>
        <taxon>Streptophyta</taxon>
        <taxon>Embryophyta</taxon>
        <taxon>Tracheophyta</taxon>
        <taxon>Spermatophyta</taxon>
        <taxon>Magnoliopsida</taxon>
        <taxon>Ranunculales</taxon>
        <taxon>Papaveraceae</taxon>
        <taxon>Papaveroideae</taxon>
        <taxon>Macleaya</taxon>
    </lineage>
</organism>
<dbReference type="GO" id="GO:0003676">
    <property type="term" value="F:nucleic acid binding"/>
    <property type="evidence" value="ECO:0007669"/>
    <property type="project" value="InterPro"/>
</dbReference>
<keyword evidence="5" id="KW-1185">Reference proteome</keyword>
<dbReference type="Proteomes" id="UP000195402">
    <property type="component" value="Unassembled WGS sequence"/>
</dbReference>
<sequence length="135" mass="15761">MLERGCEVLQRRQEMATQRRGARFQQPYQFTESKRQRVHGESSQGPRTQSPARPEGKPNQNLNRQQQQPQQPQQHQRDRSRLQCWNCGEIGHVRWNCPRGDQRQSSRVTQGPMFAISQDDARIPNDAMEGKILVI</sequence>
<proteinExistence type="predicted"/>
<dbReference type="OrthoDB" id="6421622at2759"/>
<evidence type="ECO:0000313" key="5">
    <source>
        <dbReference type="Proteomes" id="UP000195402"/>
    </source>
</evidence>
<feature type="region of interest" description="Disordered" evidence="2">
    <location>
        <begin position="1"/>
        <end position="80"/>
    </location>
</feature>
<keyword evidence="1" id="KW-0479">Metal-binding</keyword>
<accession>A0A200QE50</accession>
<comment type="caution">
    <text evidence="4">The sequence shown here is derived from an EMBL/GenBank/DDBJ whole genome shotgun (WGS) entry which is preliminary data.</text>
</comment>
<dbReference type="Pfam" id="PF00098">
    <property type="entry name" value="zf-CCHC"/>
    <property type="match status" value="1"/>
</dbReference>
<evidence type="ECO:0000256" key="1">
    <source>
        <dbReference type="PROSITE-ProRule" id="PRU00047"/>
    </source>
</evidence>
<feature type="compositionally biased region" description="Low complexity" evidence="2">
    <location>
        <begin position="58"/>
        <end position="74"/>
    </location>
</feature>
<feature type="domain" description="CCHC-type" evidence="3">
    <location>
        <begin position="84"/>
        <end position="99"/>
    </location>
</feature>
<dbReference type="AlphaFoldDB" id="A0A200QE50"/>
<dbReference type="SMART" id="SM00343">
    <property type="entry name" value="ZnF_C2HC"/>
    <property type="match status" value="1"/>
</dbReference>
<protein>
    <submittedName>
        <fullName evidence="4">Zinc finger protein</fullName>
    </submittedName>
</protein>